<organism evidence="8 9">
    <name type="scientific">Knipowitschia caucasica</name>
    <name type="common">Caucasian dwarf goby</name>
    <name type="synonym">Pomatoschistus caucasicus</name>
    <dbReference type="NCBI Taxonomy" id="637954"/>
    <lineage>
        <taxon>Eukaryota</taxon>
        <taxon>Metazoa</taxon>
        <taxon>Chordata</taxon>
        <taxon>Craniata</taxon>
        <taxon>Vertebrata</taxon>
        <taxon>Euteleostomi</taxon>
        <taxon>Actinopterygii</taxon>
        <taxon>Neopterygii</taxon>
        <taxon>Teleostei</taxon>
        <taxon>Neoteleostei</taxon>
        <taxon>Acanthomorphata</taxon>
        <taxon>Gobiaria</taxon>
        <taxon>Gobiiformes</taxon>
        <taxon>Gobioidei</taxon>
        <taxon>Gobiidae</taxon>
        <taxon>Gobiinae</taxon>
        <taxon>Knipowitschia</taxon>
    </lineage>
</organism>
<comment type="subcellular location">
    <subcellularLocation>
        <location evidence="1">Endomembrane system</location>
        <topology evidence="1">Multi-pass membrane protein</topology>
    </subcellularLocation>
</comment>
<dbReference type="Proteomes" id="UP001497482">
    <property type="component" value="Chromosome 8"/>
</dbReference>
<evidence type="ECO:0000256" key="4">
    <source>
        <dbReference type="ARBA" id="ARBA00022989"/>
    </source>
</evidence>
<keyword evidence="3 6" id="KW-0812">Transmembrane</keyword>
<protein>
    <recommendedName>
        <fullName evidence="7">CWH43-like N-terminal domain-containing protein</fullName>
    </recommendedName>
</protein>
<evidence type="ECO:0000256" key="1">
    <source>
        <dbReference type="ARBA" id="ARBA00004127"/>
    </source>
</evidence>
<feature type="transmembrane region" description="Helical" evidence="6">
    <location>
        <begin position="224"/>
        <end position="249"/>
    </location>
</feature>
<keyword evidence="4 6" id="KW-1133">Transmembrane helix</keyword>
<gene>
    <name evidence="8" type="ORF">KC01_LOCUS39259</name>
</gene>
<evidence type="ECO:0000256" key="3">
    <source>
        <dbReference type="ARBA" id="ARBA00022692"/>
    </source>
</evidence>
<accession>A0AAV2MHS7</accession>
<dbReference type="InterPro" id="IPR050911">
    <property type="entry name" value="DRAM/TMEM150_Autophagy_Mod"/>
</dbReference>
<dbReference type="AlphaFoldDB" id="A0AAV2MHS7"/>
<dbReference type="GO" id="GO:0012505">
    <property type="term" value="C:endomembrane system"/>
    <property type="evidence" value="ECO:0007669"/>
    <property type="project" value="UniProtKB-SubCell"/>
</dbReference>
<dbReference type="EMBL" id="OZ035830">
    <property type="protein sequence ID" value="CAL1612989.1"/>
    <property type="molecule type" value="Genomic_DNA"/>
</dbReference>
<evidence type="ECO:0000256" key="2">
    <source>
        <dbReference type="ARBA" id="ARBA00006565"/>
    </source>
</evidence>
<feature type="transmembrane region" description="Helical" evidence="6">
    <location>
        <begin position="112"/>
        <end position="132"/>
    </location>
</feature>
<dbReference type="PANTHER" id="PTHR21324">
    <property type="entry name" value="FASTING-INDUCIBLE INTEGRAL MEMBRANE PROTEIN TM6P1-RELATED"/>
    <property type="match status" value="1"/>
</dbReference>
<keyword evidence="5 6" id="KW-0472">Membrane</keyword>
<feature type="transmembrane region" description="Helical" evidence="6">
    <location>
        <begin position="138"/>
        <end position="160"/>
    </location>
</feature>
<feature type="domain" description="CWH43-like N-terminal" evidence="7">
    <location>
        <begin position="35"/>
        <end position="255"/>
    </location>
</feature>
<comment type="similarity">
    <text evidence="2">Belongs to the DRAM/TMEM150 family.</text>
</comment>
<feature type="transmembrane region" description="Helical" evidence="6">
    <location>
        <begin position="33"/>
        <end position="60"/>
    </location>
</feature>
<proteinExistence type="inferred from homology"/>
<evidence type="ECO:0000313" key="9">
    <source>
        <dbReference type="Proteomes" id="UP001497482"/>
    </source>
</evidence>
<feature type="transmembrane region" description="Helical" evidence="6">
    <location>
        <begin position="181"/>
        <end position="204"/>
    </location>
</feature>
<dbReference type="GO" id="GO:0005764">
    <property type="term" value="C:lysosome"/>
    <property type="evidence" value="ECO:0007669"/>
    <property type="project" value="TreeGrafter"/>
</dbReference>
<evidence type="ECO:0000313" key="8">
    <source>
        <dbReference type="EMBL" id="CAL1612989.1"/>
    </source>
</evidence>
<evidence type="ECO:0000259" key="7">
    <source>
        <dbReference type="Pfam" id="PF10277"/>
    </source>
</evidence>
<dbReference type="GO" id="GO:0010506">
    <property type="term" value="P:regulation of autophagy"/>
    <property type="evidence" value="ECO:0007669"/>
    <property type="project" value="TreeGrafter"/>
</dbReference>
<feature type="transmembrane region" description="Helical" evidence="6">
    <location>
        <begin position="80"/>
        <end position="100"/>
    </location>
</feature>
<reference evidence="8 9" key="1">
    <citation type="submission" date="2024-04" db="EMBL/GenBank/DDBJ databases">
        <authorList>
            <person name="Waldvogel A.-M."/>
            <person name="Schoenle A."/>
        </authorList>
    </citation>
    <scope>NUCLEOTIDE SEQUENCE [LARGE SCALE GENOMIC DNA]</scope>
</reference>
<dbReference type="PANTHER" id="PTHR21324:SF10">
    <property type="entry name" value="DNA DAMAGE-REGULATED AUTOPHAGY MODULATOR PROTEIN 2"/>
    <property type="match status" value="1"/>
</dbReference>
<evidence type="ECO:0000256" key="6">
    <source>
        <dbReference type="SAM" id="Phobius"/>
    </source>
</evidence>
<name>A0AAV2MHS7_KNICA</name>
<dbReference type="InterPro" id="IPR019402">
    <property type="entry name" value="CWH43_N"/>
</dbReference>
<evidence type="ECO:0000256" key="5">
    <source>
        <dbReference type="ARBA" id="ARBA00023136"/>
    </source>
</evidence>
<sequence length="289" mass="32176">MPNSERFLAEAEPRGTWRQNQAEAKMWWFQQGLCALPAALVVWTSAAFVFAYITSVVLRHVDPLVPYISDTGTMAPERCVFGIMLDVSACLGMFTVYVRYKQVEALSTDLLRLNRVGLLFGLVSSFGMAVVANFQKTAVFPVHLLGAVLSLGVGSLYVLVQTLISFYMQPTVHSKTMFQTRVLLTTWTYSSIICMFVSSVVMYSSLPGVDVAHKLHWIPGEKGYVAHLVSSVSEWSLAFSFISFFLTFIRDFQKIELRAEPVLHTSHLYNGPVGGAVVLSEEEAPLLRT</sequence>
<keyword evidence="9" id="KW-1185">Reference proteome</keyword>
<dbReference type="Pfam" id="PF10277">
    <property type="entry name" value="Frag1"/>
    <property type="match status" value="1"/>
</dbReference>
<dbReference type="GO" id="GO:0045494">
    <property type="term" value="P:photoreceptor cell maintenance"/>
    <property type="evidence" value="ECO:0007669"/>
    <property type="project" value="TreeGrafter"/>
</dbReference>